<dbReference type="CDD" id="cd00093">
    <property type="entry name" value="HTH_XRE"/>
    <property type="match status" value="1"/>
</dbReference>
<dbReference type="InterPro" id="IPR010982">
    <property type="entry name" value="Lambda_DNA-bd_dom_sf"/>
</dbReference>
<dbReference type="Gene3D" id="1.10.260.40">
    <property type="entry name" value="lambda repressor-like DNA-binding domains"/>
    <property type="match status" value="1"/>
</dbReference>
<evidence type="ECO:0000313" key="2">
    <source>
        <dbReference type="EMBL" id="HIS35852.1"/>
    </source>
</evidence>
<dbReference type="InterPro" id="IPR001387">
    <property type="entry name" value="Cro/C1-type_HTH"/>
</dbReference>
<reference evidence="2" key="1">
    <citation type="submission" date="2020-10" db="EMBL/GenBank/DDBJ databases">
        <authorList>
            <person name="Gilroy R."/>
        </authorList>
    </citation>
    <scope>NUCLEOTIDE SEQUENCE</scope>
    <source>
        <strain evidence="2">6276</strain>
    </source>
</reference>
<proteinExistence type="predicted"/>
<evidence type="ECO:0000259" key="1">
    <source>
        <dbReference type="PROSITE" id="PS50943"/>
    </source>
</evidence>
<dbReference type="AlphaFoldDB" id="A0A9D1JMB1"/>
<accession>A0A9D1JMB1</accession>
<dbReference type="Proteomes" id="UP000823928">
    <property type="component" value="Unassembled WGS sequence"/>
</dbReference>
<dbReference type="SUPFAM" id="SSF47413">
    <property type="entry name" value="lambda repressor-like DNA-binding domains"/>
    <property type="match status" value="1"/>
</dbReference>
<dbReference type="GO" id="GO:0003677">
    <property type="term" value="F:DNA binding"/>
    <property type="evidence" value="ECO:0007669"/>
    <property type="project" value="InterPro"/>
</dbReference>
<protein>
    <submittedName>
        <fullName evidence="2">Helix-turn-helix transcriptional regulator</fullName>
    </submittedName>
</protein>
<dbReference type="SMART" id="SM00530">
    <property type="entry name" value="HTH_XRE"/>
    <property type="match status" value="1"/>
</dbReference>
<dbReference type="EMBL" id="DVIU01000091">
    <property type="protein sequence ID" value="HIS35852.1"/>
    <property type="molecule type" value="Genomic_DNA"/>
</dbReference>
<reference evidence="2" key="2">
    <citation type="journal article" date="2021" name="PeerJ">
        <title>Extensive microbial diversity within the chicken gut microbiome revealed by metagenomics and culture.</title>
        <authorList>
            <person name="Gilroy R."/>
            <person name="Ravi A."/>
            <person name="Getino M."/>
            <person name="Pursley I."/>
            <person name="Horton D.L."/>
            <person name="Alikhan N.F."/>
            <person name="Baker D."/>
            <person name="Gharbi K."/>
            <person name="Hall N."/>
            <person name="Watson M."/>
            <person name="Adriaenssens E.M."/>
            <person name="Foster-Nyarko E."/>
            <person name="Jarju S."/>
            <person name="Secka A."/>
            <person name="Antonio M."/>
            <person name="Oren A."/>
            <person name="Chaudhuri R.R."/>
            <person name="La Ragione R."/>
            <person name="Hildebrand F."/>
            <person name="Pallen M.J."/>
        </authorList>
    </citation>
    <scope>NUCLEOTIDE SEQUENCE</scope>
    <source>
        <strain evidence="2">6276</strain>
    </source>
</reference>
<dbReference type="PROSITE" id="PS50943">
    <property type="entry name" value="HTH_CROC1"/>
    <property type="match status" value="1"/>
</dbReference>
<comment type="caution">
    <text evidence="2">The sequence shown here is derived from an EMBL/GenBank/DDBJ whole genome shotgun (WGS) entry which is preliminary data.</text>
</comment>
<gene>
    <name evidence="2" type="ORF">IAC10_04385</name>
</gene>
<sequence>MDKDIIAQRFRTLRESARLSQAKLSQELDVKQPLIARYETAINLPSYPILLKYADYFDVSTDYLLGRTDRPQGKLYDYNPQSIANNPQMKEFVEMCFDPNSSVNAKLKDALLKLLEESKN</sequence>
<evidence type="ECO:0000313" key="3">
    <source>
        <dbReference type="Proteomes" id="UP000823928"/>
    </source>
</evidence>
<organism evidence="2 3">
    <name type="scientific">Candidatus Scatousia excrementigallinarum</name>
    <dbReference type="NCBI Taxonomy" id="2840935"/>
    <lineage>
        <taxon>Bacteria</taxon>
        <taxon>Candidatus Scatousia</taxon>
    </lineage>
</organism>
<name>A0A9D1JMB1_9BACT</name>
<feature type="domain" description="HTH cro/C1-type" evidence="1">
    <location>
        <begin position="10"/>
        <end position="64"/>
    </location>
</feature>
<dbReference type="Pfam" id="PF01381">
    <property type="entry name" value="HTH_3"/>
    <property type="match status" value="1"/>
</dbReference>